<organism evidence="1 2">
    <name type="scientific">Leuconostoc lactis</name>
    <dbReference type="NCBI Taxonomy" id="1246"/>
    <lineage>
        <taxon>Bacteria</taxon>
        <taxon>Bacillati</taxon>
        <taxon>Bacillota</taxon>
        <taxon>Bacilli</taxon>
        <taxon>Lactobacillales</taxon>
        <taxon>Lactobacillaceae</taxon>
        <taxon>Leuconostoc</taxon>
    </lineage>
</organism>
<dbReference type="EMBL" id="WSZI01000013">
    <property type="protein sequence ID" value="MWN21322.1"/>
    <property type="molecule type" value="Genomic_DNA"/>
</dbReference>
<accession>A0A6L7AC26</accession>
<evidence type="ECO:0000313" key="2">
    <source>
        <dbReference type="Proteomes" id="UP000478636"/>
    </source>
</evidence>
<gene>
    <name evidence="1" type="ORF">GQS40_06505</name>
</gene>
<proteinExistence type="predicted"/>
<comment type="caution">
    <text evidence="1">The sequence shown here is derived from an EMBL/GenBank/DDBJ whole genome shotgun (WGS) entry which is preliminary data.</text>
</comment>
<evidence type="ECO:0000313" key="1">
    <source>
        <dbReference type="EMBL" id="MWN21322.1"/>
    </source>
</evidence>
<sequence>MSENKNWKVEFYGEGTSWEYKNLTREQAEKKVNDCPDEYMAFMTPMDL</sequence>
<dbReference type="RefSeq" id="WP_227784150.1">
    <property type="nucleotide sequence ID" value="NZ_CP166700.1"/>
</dbReference>
<dbReference type="AlphaFoldDB" id="A0A6L7AC26"/>
<name>A0A6L7AC26_LEULA</name>
<reference evidence="1 2" key="1">
    <citation type="submission" date="2019-12" db="EMBL/GenBank/DDBJ databases">
        <title>Complete genome sequence of Leuconostoc lactis strain AVN1 provides insights into metabolic potential.</title>
        <authorList>
            <person name="Besrour N."/>
            <person name="Najjari A."/>
            <person name="Fhoula I."/>
            <person name="Jaballah S."/>
            <person name="Klibi N."/>
            <person name="Ouzari H.I."/>
        </authorList>
    </citation>
    <scope>NUCLEOTIDE SEQUENCE [LARGE SCALE GENOMIC DNA]</scope>
    <source>
        <strain evidence="1 2">AVN1</strain>
    </source>
</reference>
<dbReference type="Proteomes" id="UP000478636">
    <property type="component" value="Unassembled WGS sequence"/>
</dbReference>
<protein>
    <submittedName>
        <fullName evidence="1">Uncharacterized protein</fullName>
    </submittedName>
</protein>